<name>A0A8J6AX61_9EUKA</name>
<dbReference type="InterPro" id="IPR000719">
    <property type="entry name" value="Prot_kinase_dom"/>
</dbReference>
<dbReference type="SMART" id="SM00220">
    <property type="entry name" value="S_TKc"/>
    <property type="match status" value="1"/>
</dbReference>
<dbReference type="InterPro" id="IPR011009">
    <property type="entry name" value="Kinase-like_dom_sf"/>
</dbReference>
<dbReference type="SUPFAM" id="SSF56112">
    <property type="entry name" value="Protein kinase-like (PK-like)"/>
    <property type="match status" value="1"/>
</dbReference>
<dbReference type="Gene3D" id="1.10.510.10">
    <property type="entry name" value="Transferase(Phosphotransferase) domain 1"/>
    <property type="match status" value="1"/>
</dbReference>
<comment type="caution">
    <text evidence="13">The sequence shown here is derived from an EMBL/GenBank/DDBJ whole genome shotgun (WGS) entry which is preliminary data.</text>
</comment>
<comment type="catalytic activity">
    <reaction evidence="9">
        <text>L-threonyl-[protein] + ATP = O-phospho-L-threonyl-[protein] + ADP + H(+)</text>
        <dbReference type="Rhea" id="RHEA:46608"/>
        <dbReference type="Rhea" id="RHEA-COMP:11060"/>
        <dbReference type="Rhea" id="RHEA-COMP:11605"/>
        <dbReference type="ChEBI" id="CHEBI:15378"/>
        <dbReference type="ChEBI" id="CHEBI:30013"/>
        <dbReference type="ChEBI" id="CHEBI:30616"/>
        <dbReference type="ChEBI" id="CHEBI:61977"/>
        <dbReference type="ChEBI" id="CHEBI:456216"/>
        <dbReference type="EC" id="2.7.11.1"/>
    </reaction>
</comment>
<dbReference type="FunFam" id="1.10.510.10:FF:000024">
    <property type="entry name" value="Probable serine/threonine-protein kinase cot-1"/>
    <property type="match status" value="1"/>
</dbReference>
<keyword evidence="3" id="KW-0723">Serine/threonine-protein kinase</keyword>
<keyword evidence="6" id="KW-0547">Nucleotide-binding</keyword>
<evidence type="ECO:0000256" key="11">
    <source>
        <dbReference type="SAM" id="MobiDB-lite"/>
    </source>
</evidence>
<keyword evidence="5" id="KW-0808">Transferase</keyword>
<dbReference type="GO" id="GO:0004674">
    <property type="term" value="F:protein serine/threonine kinase activity"/>
    <property type="evidence" value="ECO:0007669"/>
    <property type="project" value="UniProtKB-KW"/>
</dbReference>
<dbReference type="GO" id="GO:0005524">
    <property type="term" value="F:ATP binding"/>
    <property type="evidence" value="ECO:0007669"/>
    <property type="project" value="UniProtKB-KW"/>
</dbReference>
<comment type="catalytic activity">
    <reaction evidence="10">
        <text>L-seryl-[protein] + ATP = O-phospho-L-seryl-[protein] + ADP + H(+)</text>
        <dbReference type="Rhea" id="RHEA:17989"/>
        <dbReference type="Rhea" id="RHEA-COMP:9863"/>
        <dbReference type="Rhea" id="RHEA-COMP:11604"/>
        <dbReference type="ChEBI" id="CHEBI:15378"/>
        <dbReference type="ChEBI" id="CHEBI:29999"/>
        <dbReference type="ChEBI" id="CHEBI:30616"/>
        <dbReference type="ChEBI" id="CHEBI:83421"/>
        <dbReference type="ChEBI" id="CHEBI:456216"/>
        <dbReference type="EC" id="2.7.11.1"/>
    </reaction>
</comment>
<evidence type="ECO:0000256" key="7">
    <source>
        <dbReference type="ARBA" id="ARBA00022777"/>
    </source>
</evidence>
<evidence type="ECO:0000256" key="6">
    <source>
        <dbReference type="ARBA" id="ARBA00022741"/>
    </source>
</evidence>
<dbReference type="AlphaFoldDB" id="A0A8J6AX61"/>
<evidence type="ECO:0000259" key="12">
    <source>
        <dbReference type="PROSITE" id="PS50011"/>
    </source>
</evidence>
<dbReference type="OrthoDB" id="432483at2759"/>
<dbReference type="PROSITE" id="PS50817">
    <property type="entry name" value="INTEIN_N_TER"/>
    <property type="match status" value="1"/>
</dbReference>
<evidence type="ECO:0000256" key="2">
    <source>
        <dbReference type="ARBA" id="ARBA00012513"/>
    </source>
</evidence>
<reference evidence="13" key="1">
    <citation type="submission" date="2021-05" db="EMBL/GenBank/DDBJ databases">
        <title>A free-living protist that lacks canonical eukaryotic 1 DNA replication and segregation systems.</title>
        <authorList>
            <person name="Salas-Leiva D.E."/>
            <person name="Tromer E.C."/>
            <person name="Curtis B.A."/>
            <person name="Jerlstrom-Hultqvist J."/>
            <person name="Kolisko M."/>
            <person name="Yi Z."/>
            <person name="Salas-Leiva J.S."/>
            <person name="Gallot-Lavallee L."/>
            <person name="Kops G.J.P.L."/>
            <person name="Archibald J.M."/>
            <person name="Simpson A.G.B."/>
            <person name="Roger A.J."/>
        </authorList>
    </citation>
    <scope>NUCLEOTIDE SEQUENCE</scope>
    <source>
        <strain evidence="13">BICM</strain>
    </source>
</reference>
<protein>
    <recommendedName>
        <fullName evidence="2">non-specific serine/threonine protein kinase</fullName>
        <ecNumber evidence="2">2.7.11.1</ecNumber>
    </recommendedName>
</protein>
<evidence type="ECO:0000256" key="1">
    <source>
        <dbReference type="ARBA" id="ARBA00009903"/>
    </source>
</evidence>
<evidence type="ECO:0000256" key="10">
    <source>
        <dbReference type="ARBA" id="ARBA00048679"/>
    </source>
</evidence>
<dbReference type="GO" id="GO:0007010">
    <property type="term" value="P:cytoskeleton organization"/>
    <property type="evidence" value="ECO:0007669"/>
    <property type="project" value="UniProtKB-ARBA"/>
</dbReference>
<keyword evidence="4" id="KW-0597">Phosphoprotein</keyword>
<comment type="similarity">
    <text evidence="1">Belongs to the protein kinase superfamily. AGC Ser/Thr protein kinase family.</text>
</comment>
<keyword evidence="14" id="KW-1185">Reference proteome</keyword>
<evidence type="ECO:0000313" key="13">
    <source>
        <dbReference type="EMBL" id="KAG9394715.1"/>
    </source>
</evidence>
<evidence type="ECO:0000313" key="14">
    <source>
        <dbReference type="Proteomes" id="UP000717585"/>
    </source>
</evidence>
<dbReference type="EC" id="2.7.11.1" evidence="2"/>
<organism evidence="13 14">
    <name type="scientific">Carpediemonas membranifera</name>
    <dbReference type="NCBI Taxonomy" id="201153"/>
    <lineage>
        <taxon>Eukaryota</taxon>
        <taxon>Metamonada</taxon>
        <taxon>Carpediemonas-like organisms</taxon>
        <taxon>Carpediemonas</taxon>
    </lineage>
</organism>
<accession>A0A8J6AX61</accession>
<feature type="domain" description="Protein kinase" evidence="12">
    <location>
        <begin position="35"/>
        <end position="332"/>
    </location>
</feature>
<gene>
    <name evidence="13" type="ORF">J8273_3688</name>
</gene>
<dbReference type="Gene3D" id="3.30.200.20">
    <property type="entry name" value="Phosphorylase Kinase, domain 1"/>
    <property type="match status" value="1"/>
</dbReference>
<dbReference type="PANTHER" id="PTHR45637">
    <property type="entry name" value="FLIPPASE KINASE 1-RELATED"/>
    <property type="match status" value="1"/>
</dbReference>
<dbReference type="GO" id="GO:0016539">
    <property type="term" value="P:intein-mediated protein splicing"/>
    <property type="evidence" value="ECO:0007669"/>
    <property type="project" value="InterPro"/>
</dbReference>
<feature type="region of interest" description="Disordered" evidence="11">
    <location>
        <begin position="372"/>
        <end position="398"/>
    </location>
</feature>
<proteinExistence type="inferred from homology"/>
<dbReference type="EMBL" id="JAHDYR010000013">
    <property type="protein sequence ID" value="KAG9394715.1"/>
    <property type="molecule type" value="Genomic_DNA"/>
</dbReference>
<dbReference type="InterPro" id="IPR008271">
    <property type="entry name" value="Ser/Thr_kinase_AS"/>
</dbReference>
<keyword evidence="7 13" id="KW-0418">Kinase</keyword>
<dbReference type="FunFam" id="3.30.200.20:FF:000042">
    <property type="entry name" value="Aurora kinase A"/>
    <property type="match status" value="1"/>
</dbReference>
<dbReference type="PROSITE" id="PS00108">
    <property type="entry name" value="PROTEIN_KINASE_ST"/>
    <property type="match status" value="1"/>
</dbReference>
<dbReference type="InterPro" id="IPR006141">
    <property type="entry name" value="Intein_N"/>
</dbReference>
<sequence>MGETTPVYRTRTSKAKRKEEPSNLTILPDLCLENFELIRLLGKGDVGRVYIARHKPTGRIVSLKIFNREEMVRRNKLQRIYTEREILATAKHPFIVTCHGSFSDADNIYVTMDFCQGGEFFYYLHSKMNDLKEDQIRTIVCEIILAIEYLHSLGVIYRDLKPENILIHESGHIRIADFDLSKRSTTCARSPVKVSDSTKMSLKFSWRDRSLFSSHDYVVGTNLDLVAQSFVGTEEYLAPEVITGPDYTMAVDWWTLGVLTYEMFYGFTPFRGSTANVTFANIVRRPATFPSKPKVKMSANAKAFIQALLEPDANHRLGAVFGASEVKQHKWFKGFQWSLIPKDPPIHLSLHEDVDGVPDLSYFPRLSELDSDAEDDDEVEVLGQASVPVPPQSAQGLD</sequence>
<dbReference type="PROSITE" id="PS50011">
    <property type="entry name" value="PROTEIN_KINASE_DOM"/>
    <property type="match status" value="1"/>
</dbReference>
<evidence type="ECO:0000256" key="5">
    <source>
        <dbReference type="ARBA" id="ARBA00022679"/>
    </source>
</evidence>
<evidence type="ECO:0000256" key="4">
    <source>
        <dbReference type="ARBA" id="ARBA00022553"/>
    </source>
</evidence>
<evidence type="ECO:0000256" key="9">
    <source>
        <dbReference type="ARBA" id="ARBA00047899"/>
    </source>
</evidence>
<evidence type="ECO:0000256" key="3">
    <source>
        <dbReference type="ARBA" id="ARBA00022527"/>
    </source>
</evidence>
<dbReference type="Pfam" id="PF00069">
    <property type="entry name" value="Pkinase"/>
    <property type="match status" value="1"/>
</dbReference>
<evidence type="ECO:0000256" key="8">
    <source>
        <dbReference type="ARBA" id="ARBA00022840"/>
    </source>
</evidence>
<dbReference type="Proteomes" id="UP000717585">
    <property type="component" value="Unassembled WGS sequence"/>
</dbReference>
<keyword evidence="8" id="KW-0067">ATP-binding</keyword>